<dbReference type="AlphaFoldDB" id="A0A2N0QHB4"/>
<protein>
    <submittedName>
        <fullName evidence="1">Uncharacterized protein</fullName>
    </submittedName>
</protein>
<dbReference type="VEuPathDB" id="FungiDB:RhiirA1_486351"/>
<gene>
    <name evidence="1" type="ORF">RhiirA1_486351</name>
</gene>
<name>A0A2N0QHB4_9GLOM</name>
<evidence type="ECO:0000313" key="2">
    <source>
        <dbReference type="Proteomes" id="UP000232688"/>
    </source>
</evidence>
<reference evidence="1 2" key="2">
    <citation type="submission" date="2017-10" db="EMBL/GenBank/DDBJ databases">
        <title>Genome analyses suggest a sexual origin of heterokaryosis in a supposedly ancient asexual fungus.</title>
        <authorList>
            <person name="Corradi N."/>
            <person name="Sedzielewska K."/>
            <person name="Noel J."/>
            <person name="Charron P."/>
            <person name="Farinelli L."/>
            <person name="Marton T."/>
            <person name="Kruger M."/>
            <person name="Pelin A."/>
            <person name="Brachmann A."/>
            <person name="Corradi N."/>
        </authorList>
    </citation>
    <scope>NUCLEOTIDE SEQUENCE [LARGE SCALE GENOMIC DNA]</scope>
    <source>
        <strain evidence="1 2">A1</strain>
    </source>
</reference>
<dbReference type="Proteomes" id="UP000232688">
    <property type="component" value="Unassembled WGS sequence"/>
</dbReference>
<proteinExistence type="predicted"/>
<dbReference type="EMBL" id="LLXH01010003">
    <property type="protein sequence ID" value="PKC50443.1"/>
    <property type="molecule type" value="Genomic_DNA"/>
</dbReference>
<accession>A0A2N0QHB4</accession>
<organism evidence="1 2">
    <name type="scientific">Rhizophagus irregularis</name>
    <dbReference type="NCBI Taxonomy" id="588596"/>
    <lineage>
        <taxon>Eukaryota</taxon>
        <taxon>Fungi</taxon>
        <taxon>Fungi incertae sedis</taxon>
        <taxon>Mucoromycota</taxon>
        <taxon>Glomeromycotina</taxon>
        <taxon>Glomeromycetes</taxon>
        <taxon>Glomerales</taxon>
        <taxon>Glomeraceae</taxon>
        <taxon>Rhizophagus</taxon>
    </lineage>
</organism>
<comment type="caution">
    <text evidence="1">The sequence shown here is derived from an EMBL/GenBank/DDBJ whole genome shotgun (WGS) entry which is preliminary data.</text>
</comment>
<evidence type="ECO:0000313" key="1">
    <source>
        <dbReference type="EMBL" id="PKC50443.1"/>
    </source>
</evidence>
<reference evidence="1 2" key="1">
    <citation type="submission" date="2017-10" db="EMBL/GenBank/DDBJ databases">
        <title>Extensive intraspecific genome diversity in a model arbuscular mycorrhizal fungus.</title>
        <authorList>
            <person name="Chen E.C.H."/>
            <person name="Morin E."/>
            <person name="Baudet D."/>
            <person name="Noel J."/>
            <person name="Ndikumana S."/>
            <person name="Charron P."/>
            <person name="St-Onge C."/>
            <person name="Giorgi J."/>
            <person name="Grigoriev I.V."/>
            <person name="Roux C."/>
            <person name="Martin F.M."/>
            <person name="Corradi N."/>
        </authorList>
    </citation>
    <scope>NUCLEOTIDE SEQUENCE [LARGE SCALE GENOMIC DNA]</scope>
    <source>
        <strain evidence="1 2">A1</strain>
    </source>
</reference>
<sequence>MPYPPNAPKYNPEFFNLFLEDKQLTIYILNWLAFLVQNPDKKPGTAIIMRSFSRCGKNILTDFIGEHIIGRENFLSTTRLEDVMGRFNAAVRVKKLIILNECDMTGKEWHGANN</sequence>